<feature type="transmembrane region" description="Helical" evidence="1">
    <location>
        <begin position="50"/>
        <end position="70"/>
    </location>
</feature>
<accession>A0A0Q0Z2W7</accession>
<dbReference type="STRING" id="1544416.Cocul_01668"/>
<dbReference type="RefSeq" id="WP_055122775.1">
    <property type="nucleotide sequence ID" value="NZ_LKST01000003.1"/>
</dbReference>
<proteinExistence type="predicted"/>
<gene>
    <name evidence="2" type="ORF">Cocul_01668</name>
</gene>
<dbReference type="EMBL" id="LKST01000003">
    <property type="protein sequence ID" value="KQB83598.1"/>
    <property type="molecule type" value="Genomic_DNA"/>
</dbReference>
<keyword evidence="3" id="KW-1185">Reference proteome</keyword>
<reference evidence="2 3" key="1">
    <citation type="submission" date="2015-10" db="EMBL/GenBank/DDBJ databases">
        <title>Corynebacteirum lowii and Corynebacterium oculi species nova, derived from human clinical disease and and emended description of Corynebacterium mastiditis.</title>
        <authorList>
            <person name="Bernard K."/>
            <person name="Pacheco A.L."/>
            <person name="Mcdougall C."/>
            <person name="Burtx T."/>
            <person name="Weibe D."/>
            <person name="Tyler S."/>
            <person name="Olson A.B."/>
            <person name="Cnockaert M."/>
            <person name="Eguchi H."/>
            <person name="Kuwahara T."/>
            <person name="Nakayama-Imaohji H."/>
            <person name="Boudewijins M."/>
            <person name="Van Hoecke F."/>
            <person name="Bernier A.-M."/>
            <person name="Vandamme P."/>
        </authorList>
    </citation>
    <scope>NUCLEOTIDE SEQUENCE [LARGE SCALE GENOMIC DNA]</scope>
    <source>
        <strain evidence="2 3">NML 130210</strain>
    </source>
</reference>
<feature type="transmembrane region" description="Helical" evidence="1">
    <location>
        <begin position="116"/>
        <end position="136"/>
    </location>
</feature>
<dbReference type="AlphaFoldDB" id="A0A0Q0Z2W7"/>
<name>A0A0Q0Z2W7_9CORY</name>
<protein>
    <submittedName>
        <fullName evidence="2">Uncharacterized protein</fullName>
    </submittedName>
</protein>
<feature type="transmembrane region" description="Helical" evidence="1">
    <location>
        <begin position="170"/>
        <end position="195"/>
    </location>
</feature>
<keyword evidence="1" id="KW-1133">Transmembrane helix</keyword>
<comment type="caution">
    <text evidence="2">The sequence shown here is derived from an EMBL/GenBank/DDBJ whole genome shotgun (WGS) entry which is preliminary data.</text>
</comment>
<sequence length="204" mass="22036">MYRSFLSSRRVYTALALSAVACVLLLLLFPTSYGIYGANGIRDTPLTRLLPVVLGALAASTVHPVAPAMEATAPTRLLRIRVLSLGGIMLTQFLLLIISMATIQAIAGVGLTARDVAMYLSATAFWQGLCCLSAAFSSRMVAWAPPLTVLLFLLLYPWRDIDHPVEWNILLTINPFTVTLGGFFLLGGLLALGTVDTARLDARR</sequence>
<dbReference type="OrthoDB" id="9934144at2"/>
<dbReference type="Proteomes" id="UP000050517">
    <property type="component" value="Unassembled WGS sequence"/>
</dbReference>
<dbReference type="PROSITE" id="PS51257">
    <property type="entry name" value="PROKAR_LIPOPROTEIN"/>
    <property type="match status" value="1"/>
</dbReference>
<feature type="transmembrane region" description="Helical" evidence="1">
    <location>
        <begin position="141"/>
        <end position="158"/>
    </location>
</feature>
<evidence type="ECO:0000313" key="3">
    <source>
        <dbReference type="Proteomes" id="UP000050517"/>
    </source>
</evidence>
<keyword evidence="1" id="KW-0812">Transmembrane</keyword>
<dbReference type="PATRIC" id="fig|1544416.3.peg.1672"/>
<organism evidence="2 3">
    <name type="scientific">Corynebacterium oculi</name>
    <dbReference type="NCBI Taxonomy" id="1544416"/>
    <lineage>
        <taxon>Bacteria</taxon>
        <taxon>Bacillati</taxon>
        <taxon>Actinomycetota</taxon>
        <taxon>Actinomycetes</taxon>
        <taxon>Mycobacteriales</taxon>
        <taxon>Corynebacteriaceae</taxon>
        <taxon>Corynebacterium</taxon>
    </lineage>
</organism>
<feature type="transmembrane region" description="Helical" evidence="1">
    <location>
        <begin position="82"/>
        <end position="110"/>
    </location>
</feature>
<evidence type="ECO:0000313" key="2">
    <source>
        <dbReference type="EMBL" id="KQB83598.1"/>
    </source>
</evidence>
<evidence type="ECO:0000256" key="1">
    <source>
        <dbReference type="SAM" id="Phobius"/>
    </source>
</evidence>
<keyword evidence="1" id="KW-0472">Membrane</keyword>